<name>H8GLK0_METAL</name>
<evidence type="ECO:0000313" key="6">
    <source>
        <dbReference type="Proteomes" id="UP000005090"/>
    </source>
</evidence>
<dbReference type="Pfam" id="PF01934">
    <property type="entry name" value="HepT-like"/>
    <property type="match status" value="1"/>
</dbReference>
<dbReference type="InterPro" id="IPR052379">
    <property type="entry name" value="Type_VII_TA_RNase"/>
</dbReference>
<dbReference type="eggNOG" id="COG2445">
    <property type="taxonomic scope" value="Bacteria"/>
</dbReference>
<evidence type="ECO:0008006" key="7">
    <source>
        <dbReference type="Google" id="ProtNLM"/>
    </source>
</evidence>
<keyword evidence="2" id="KW-0540">Nuclease</keyword>
<sequence length="140" mass="16187">MPEAYLDSIEQHSRERREDLDGLSVIAAERPFSRIERRAAERALQILIGACIGTAKFWLKAEHLNLPLDAYESFAKLAELQKLSLDELKQWRKIVGMRNALVPDYPAIDADLLRTVLAERSYDFLIDFILKVKRQCTTQR</sequence>
<keyword evidence="6" id="KW-1185">Reference proteome</keyword>
<comment type="similarity">
    <text evidence="4">Belongs to the HepT RNase toxin family.</text>
</comment>
<dbReference type="EMBL" id="CM001475">
    <property type="protein sequence ID" value="EIC29365.1"/>
    <property type="molecule type" value="Genomic_DNA"/>
</dbReference>
<dbReference type="PANTHER" id="PTHR33397">
    <property type="entry name" value="UPF0331 PROTEIN YUTE"/>
    <property type="match status" value="1"/>
</dbReference>
<evidence type="ECO:0000256" key="2">
    <source>
        <dbReference type="ARBA" id="ARBA00022722"/>
    </source>
</evidence>
<evidence type="ECO:0000256" key="1">
    <source>
        <dbReference type="ARBA" id="ARBA00022649"/>
    </source>
</evidence>
<reference evidence="5 6" key="1">
    <citation type="journal article" date="2013" name="Genome Announc.">
        <title>Genome Sequence of the Obligate Gammaproteobacterial Methanotroph Methylomicrobium album Strain BG8.</title>
        <authorList>
            <person name="Kits K.D."/>
            <person name="Kalyuzhnaya M.G."/>
            <person name="Klotz M.G."/>
            <person name="Jetten M.S."/>
            <person name="Op den Camp H.J."/>
            <person name="Vuilleumier S."/>
            <person name="Bringel F."/>
            <person name="Dispirito A.A."/>
            <person name="Murrell J.C."/>
            <person name="Bruce D."/>
            <person name="Cheng J.F."/>
            <person name="Copeland A."/>
            <person name="Goodwin L."/>
            <person name="Hauser L."/>
            <person name="Lajus A."/>
            <person name="Land M.L."/>
            <person name="Lapidus A."/>
            <person name="Lucas S."/>
            <person name="Medigue C."/>
            <person name="Pitluck S."/>
            <person name="Woyke T."/>
            <person name="Zeytun A."/>
            <person name="Stein L.Y."/>
        </authorList>
    </citation>
    <scope>NUCLEOTIDE SEQUENCE [LARGE SCALE GENOMIC DNA]</scope>
    <source>
        <strain evidence="5 6">BG8</strain>
    </source>
</reference>
<dbReference type="STRING" id="686340.Metal_1585"/>
<dbReference type="NCBIfam" id="NF047751">
    <property type="entry name" value="HepT_toxin"/>
    <property type="match status" value="1"/>
</dbReference>
<dbReference type="RefSeq" id="WP_005371157.1">
    <property type="nucleotide sequence ID" value="NZ_CM001475.1"/>
</dbReference>
<dbReference type="GO" id="GO:0004540">
    <property type="term" value="F:RNA nuclease activity"/>
    <property type="evidence" value="ECO:0007669"/>
    <property type="project" value="InterPro"/>
</dbReference>
<dbReference type="InterPro" id="IPR037038">
    <property type="entry name" value="HepT-like_sf"/>
</dbReference>
<dbReference type="GO" id="GO:0016787">
    <property type="term" value="F:hydrolase activity"/>
    <property type="evidence" value="ECO:0007669"/>
    <property type="project" value="UniProtKB-KW"/>
</dbReference>
<evidence type="ECO:0000256" key="4">
    <source>
        <dbReference type="ARBA" id="ARBA00024207"/>
    </source>
</evidence>
<dbReference type="InterPro" id="IPR008201">
    <property type="entry name" value="HepT-like"/>
</dbReference>
<dbReference type="PANTHER" id="PTHR33397:SF5">
    <property type="entry name" value="RNASE YUTE-RELATED"/>
    <property type="match status" value="1"/>
</dbReference>
<dbReference type="HOGENOM" id="CLU_142825_1_2_6"/>
<dbReference type="Proteomes" id="UP000005090">
    <property type="component" value="Chromosome"/>
</dbReference>
<dbReference type="GO" id="GO:0110001">
    <property type="term" value="C:toxin-antitoxin complex"/>
    <property type="evidence" value="ECO:0007669"/>
    <property type="project" value="InterPro"/>
</dbReference>
<dbReference type="Gene3D" id="1.20.120.580">
    <property type="entry name" value="bsu32300-like"/>
    <property type="match status" value="1"/>
</dbReference>
<evidence type="ECO:0000256" key="3">
    <source>
        <dbReference type="ARBA" id="ARBA00022801"/>
    </source>
</evidence>
<gene>
    <name evidence="5" type="ORF">Metal_1585</name>
</gene>
<protein>
    <recommendedName>
        <fullName evidence="7">Nucleotidyltransferase substrate binding protein, HI0074 family</fullName>
    </recommendedName>
</protein>
<proteinExistence type="inferred from homology"/>
<organism evidence="5 6">
    <name type="scientific">Methylomicrobium album BG8</name>
    <dbReference type="NCBI Taxonomy" id="686340"/>
    <lineage>
        <taxon>Bacteria</taxon>
        <taxon>Pseudomonadati</taxon>
        <taxon>Pseudomonadota</taxon>
        <taxon>Gammaproteobacteria</taxon>
        <taxon>Methylococcales</taxon>
        <taxon>Methylococcaceae</taxon>
        <taxon>Methylomicrobium</taxon>
    </lineage>
</organism>
<dbReference type="AlphaFoldDB" id="H8GLK0"/>
<keyword evidence="3" id="KW-0378">Hydrolase</keyword>
<keyword evidence="1" id="KW-1277">Toxin-antitoxin system</keyword>
<evidence type="ECO:0000313" key="5">
    <source>
        <dbReference type="EMBL" id="EIC29365.1"/>
    </source>
</evidence>
<accession>H8GLK0</accession>